<comment type="caution">
    <text evidence="1">The sequence shown here is derived from an EMBL/GenBank/DDBJ whole genome shotgun (WGS) entry which is preliminary data.</text>
</comment>
<dbReference type="PANTHER" id="PTHR35020">
    <property type="entry name" value="N-ACETYLGLUCOSAMINE-INDUCED PROTEIN 1"/>
    <property type="match status" value="1"/>
</dbReference>
<sequence length="160" mass="18650">MTDFREKSISWRDAEEHISEGTVQSLAKLQRSEGVLRQYRAFREQVLCKWETLLDYMRAQVFDCSTKAVEDGKISAHLKEHVAKQENPTIAWRKNDFPYNFEQGIDHHVLWSTKPLATEELTLAISTEFPSHETLYWINPPELQSIGALWHCHVLSRPKA</sequence>
<evidence type="ECO:0000313" key="1">
    <source>
        <dbReference type="EMBL" id="GAX81515.1"/>
    </source>
</evidence>
<proteinExistence type="predicted"/>
<dbReference type="PANTHER" id="PTHR35020:SF2">
    <property type="entry name" value="N-ACETYLGLUCOSAMINE-INDUCED PROTEIN 1"/>
    <property type="match status" value="1"/>
</dbReference>
<reference evidence="1 2" key="1">
    <citation type="submission" date="2017-08" db="EMBL/GenBank/DDBJ databases">
        <title>Acidophilic green algal genome provides insights into adaptation to an acidic environment.</title>
        <authorList>
            <person name="Hirooka S."/>
            <person name="Hirose Y."/>
            <person name="Kanesaki Y."/>
            <person name="Higuchi S."/>
            <person name="Fujiwara T."/>
            <person name="Onuma R."/>
            <person name="Era A."/>
            <person name="Ohbayashi R."/>
            <person name="Uzuka A."/>
            <person name="Nozaki H."/>
            <person name="Yoshikawa H."/>
            <person name="Miyagishima S.Y."/>
        </authorList>
    </citation>
    <scope>NUCLEOTIDE SEQUENCE [LARGE SCALE GENOMIC DNA]</scope>
    <source>
        <strain evidence="1 2">NIES-2499</strain>
    </source>
</reference>
<dbReference type="EMBL" id="BEGY01000066">
    <property type="protein sequence ID" value="GAX81515.1"/>
    <property type="molecule type" value="Genomic_DNA"/>
</dbReference>
<dbReference type="AlphaFoldDB" id="A0A250XEL3"/>
<dbReference type="GO" id="GO:0006044">
    <property type="term" value="P:N-acetylglucosamine metabolic process"/>
    <property type="evidence" value="ECO:0007669"/>
    <property type="project" value="TreeGrafter"/>
</dbReference>
<accession>A0A250XEL3</accession>
<evidence type="ECO:0000313" key="2">
    <source>
        <dbReference type="Proteomes" id="UP000232323"/>
    </source>
</evidence>
<name>A0A250XEL3_9CHLO</name>
<dbReference type="OrthoDB" id="498286at2759"/>
<keyword evidence="2" id="KW-1185">Reference proteome</keyword>
<dbReference type="Proteomes" id="UP000232323">
    <property type="component" value="Unassembled WGS sequence"/>
</dbReference>
<dbReference type="GO" id="GO:0005737">
    <property type="term" value="C:cytoplasm"/>
    <property type="evidence" value="ECO:0007669"/>
    <property type="project" value="TreeGrafter"/>
</dbReference>
<dbReference type="Pfam" id="PF12239">
    <property type="entry name" value="DUF3605"/>
    <property type="match status" value="1"/>
</dbReference>
<organism evidence="1 2">
    <name type="scientific">Chlamydomonas eustigma</name>
    <dbReference type="NCBI Taxonomy" id="1157962"/>
    <lineage>
        <taxon>Eukaryota</taxon>
        <taxon>Viridiplantae</taxon>
        <taxon>Chlorophyta</taxon>
        <taxon>core chlorophytes</taxon>
        <taxon>Chlorophyceae</taxon>
        <taxon>CS clade</taxon>
        <taxon>Chlamydomonadales</taxon>
        <taxon>Chlamydomonadaceae</taxon>
        <taxon>Chlamydomonas</taxon>
    </lineage>
</organism>
<protein>
    <submittedName>
        <fullName evidence="1">Uncharacterized protein</fullName>
    </submittedName>
</protein>
<gene>
    <name evidence="1" type="ORF">CEUSTIGMA_g8943.t1</name>
</gene>
<dbReference type="InterPro" id="IPR022036">
    <property type="entry name" value="DUF3605"/>
</dbReference>